<dbReference type="GO" id="GO:0004519">
    <property type="term" value="F:endonuclease activity"/>
    <property type="evidence" value="ECO:0007669"/>
    <property type="project" value="UniProtKB-KW"/>
</dbReference>
<keyword evidence="2" id="KW-0540">Nuclease</keyword>
<evidence type="ECO:0000259" key="1">
    <source>
        <dbReference type="Pfam" id="PF13391"/>
    </source>
</evidence>
<dbReference type="Proteomes" id="UP000593737">
    <property type="component" value="Chromosome"/>
</dbReference>
<gene>
    <name evidence="2" type="ORF">Nkreftii_001093</name>
</gene>
<evidence type="ECO:0000313" key="3">
    <source>
        <dbReference type="Proteomes" id="UP000593737"/>
    </source>
</evidence>
<dbReference type="Pfam" id="PF13391">
    <property type="entry name" value="HNH_2"/>
    <property type="match status" value="1"/>
</dbReference>
<keyword evidence="2" id="KW-0378">Hydrolase</keyword>
<reference evidence="2 3" key="1">
    <citation type="journal article" date="2020" name="ISME J.">
        <title>Enrichment and physiological characterization of a novel comammox Nitrospira indicates ammonium inhibition of complete nitrification.</title>
        <authorList>
            <person name="Sakoula D."/>
            <person name="Koch H."/>
            <person name="Frank J."/>
            <person name="Jetten M.S.M."/>
            <person name="van Kessel M.A.H.J."/>
            <person name="Lucker S."/>
        </authorList>
    </citation>
    <scope>NUCLEOTIDE SEQUENCE [LARGE SCALE GENOMIC DNA]</scope>
    <source>
        <strain evidence="2">Comreactor17</strain>
    </source>
</reference>
<dbReference type="KEGG" id="nkf:Nkreftii_001093"/>
<organism evidence="2 3">
    <name type="scientific">Candidatus Nitrospira kreftii</name>
    <dbReference type="NCBI Taxonomy" id="2652173"/>
    <lineage>
        <taxon>Bacteria</taxon>
        <taxon>Pseudomonadati</taxon>
        <taxon>Nitrospirota</taxon>
        <taxon>Nitrospiria</taxon>
        <taxon>Nitrospirales</taxon>
        <taxon>Nitrospiraceae</taxon>
        <taxon>Nitrospira</taxon>
    </lineage>
</organism>
<keyword evidence="2" id="KW-0255">Endonuclease</keyword>
<protein>
    <submittedName>
        <fullName evidence="2">Restriction endonuclease, putative restriction endonuclease</fullName>
    </submittedName>
</protein>
<evidence type="ECO:0000313" key="2">
    <source>
        <dbReference type="EMBL" id="QPD03319.1"/>
    </source>
</evidence>
<accession>A0A7S8FBZ5</accession>
<dbReference type="EMBL" id="CP047423">
    <property type="protein sequence ID" value="QPD03319.1"/>
    <property type="molecule type" value="Genomic_DNA"/>
</dbReference>
<dbReference type="InterPro" id="IPR003615">
    <property type="entry name" value="HNH_nuc"/>
</dbReference>
<proteinExistence type="predicted"/>
<dbReference type="AlphaFoldDB" id="A0A7S8FBZ5"/>
<sequence length="225" mass="25582">MRIEKFRVKRPREHDPIIGCTILANPFFFERNAWIPAPSDWSSNIVQGKTYDTNQEVGRDLWGKVQERFQTTHIQQQTGKTNNPPVAAEEAARYGAEFLTRARLGQGAFRVLVTEAYARRCAVTGERTLPALEAAHIRPFSKSGPNLIANGMLMRSDLHKLFDLGYISVTPDLHVEVSRKIKEEYENGRDYYALHGKMLTVTPAAPNDRPSGQFLQWHNQNVYLG</sequence>
<feature type="domain" description="HNH nuclease" evidence="1">
    <location>
        <begin position="121"/>
        <end position="169"/>
    </location>
</feature>
<name>A0A7S8FBZ5_9BACT</name>